<feature type="compositionally biased region" description="Low complexity" evidence="1">
    <location>
        <begin position="400"/>
        <end position="410"/>
    </location>
</feature>
<feature type="compositionally biased region" description="Polar residues" evidence="1">
    <location>
        <begin position="138"/>
        <end position="157"/>
    </location>
</feature>
<feature type="region of interest" description="Disordered" evidence="1">
    <location>
        <begin position="1"/>
        <end position="181"/>
    </location>
</feature>
<dbReference type="Proteomes" id="UP000193648">
    <property type="component" value="Unassembled WGS sequence"/>
</dbReference>
<keyword evidence="3" id="KW-1185">Reference proteome</keyword>
<evidence type="ECO:0000313" key="3">
    <source>
        <dbReference type="Proteomes" id="UP000193648"/>
    </source>
</evidence>
<feature type="compositionally biased region" description="Low complexity" evidence="1">
    <location>
        <begin position="226"/>
        <end position="237"/>
    </location>
</feature>
<feature type="compositionally biased region" description="Low complexity" evidence="1">
    <location>
        <begin position="354"/>
        <end position="364"/>
    </location>
</feature>
<dbReference type="GO" id="GO:0008017">
    <property type="term" value="F:microtubule binding"/>
    <property type="evidence" value="ECO:0007669"/>
    <property type="project" value="InterPro"/>
</dbReference>
<feature type="compositionally biased region" description="Low complexity" evidence="1">
    <location>
        <begin position="1"/>
        <end position="20"/>
    </location>
</feature>
<reference evidence="2 3" key="1">
    <citation type="submission" date="2016-07" db="EMBL/GenBank/DDBJ databases">
        <title>Pervasive Adenine N6-methylation of Active Genes in Fungi.</title>
        <authorList>
            <consortium name="DOE Joint Genome Institute"/>
            <person name="Mondo S.J."/>
            <person name="Dannebaum R.O."/>
            <person name="Kuo R.C."/>
            <person name="Labutti K."/>
            <person name="Haridas S."/>
            <person name="Kuo A."/>
            <person name="Salamov A."/>
            <person name="Ahrendt S.R."/>
            <person name="Lipzen A."/>
            <person name="Sullivan W."/>
            <person name="Andreopoulos W.B."/>
            <person name="Clum A."/>
            <person name="Lindquist E."/>
            <person name="Daum C."/>
            <person name="Ramamoorthy G.K."/>
            <person name="Gryganskyi A."/>
            <person name="Culley D."/>
            <person name="Magnuson J.K."/>
            <person name="James T.Y."/>
            <person name="O'Malley M.A."/>
            <person name="Stajich J.E."/>
            <person name="Spatafora J.W."/>
            <person name="Visel A."/>
            <person name="Grigoriev I.V."/>
        </authorList>
    </citation>
    <scope>NUCLEOTIDE SEQUENCE [LARGE SCALE GENOMIC DNA]</scope>
    <source>
        <strain evidence="2 3">NRRL 3116</strain>
    </source>
</reference>
<protein>
    <recommendedName>
        <fullName evidence="4">GAR domain-containing protein</fullName>
    </recommendedName>
</protein>
<dbReference type="RefSeq" id="XP_021884645.1">
    <property type="nucleotide sequence ID" value="XM_022019750.1"/>
</dbReference>
<evidence type="ECO:0000256" key="1">
    <source>
        <dbReference type="SAM" id="MobiDB-lite"/>
    </source>
</evidence>
<accession>A0A1Y2GX74</accession>
<sequence length="448" mass="48053">MPSRSVSTASRARSASCAPSLNRPSSQSKPIFSPAGSTSKISTGIYQSRATSPSPRANANTSGAGGRKTQSKFPPPVIANGSPRSQQSSLSVRAPPPRRSSSPIPYSSTGRTEPTSVLNSSDSSLPSTHRKGRALSPPASQRSRTSARPARSVSQMGFRSDSDSKQRHRRPSLGNQLMLSTSKETKIIEGNGMSSLHGPPAPELITESTPSMRLEVCAVPLFGSVDSSSSPVPSQLQQREEQQQQLRPRKLDPLDFPQGIKPYIAVRGDELDEEFARVLNANPISIQVRRLGEGKYYFGGRMEERGPGKIVAVGGKTVLCRLMERGRSATGAGDSNIIGGGSFNGVEEAIIRQQQQPNQQLLRPSTSQRSRSRDASNLLPPPLPNPLPIVKTPRKPEPVASRSTRTRASSFNALGSSIGSVAGRNRKIMVRVGGGWQDLDLHLLTFRG</sequence>
<feature type="compositionally biased region" description="Polar residues" evidence="1">
    <location>
        <begin position="22"/>
        <end position="62"/>
    </location>
</feature>
<dbReference type="AlphaFoldDB" id="A0A1Y2GX74"/>
<dbReference type="InParanoid" id="A0A1Y2GX74"/>
<evidence type="ECO:0008006" key="4">
    <source>
        <dbReference type="Google" id="ProtNLM"/>
    </source>
</evidence>
<name>A0A1Y2GX74_9FUNG</name>
<organism evidence="2 3">
    <name type="scientific">Lobosporangium transversale</name>
    <dbReference type="NCBI Taxonomy" id="64571"/>
    <lineage>
        <taxon>Eukaryota</taxon>
        <taxon>Fungi</taxon>
        <taxon>Fungi incertae sedis</taxon>
        <taxon>Mucoromycota</taxon>
        <taxon>Mortierellomycotina</taxon>
        <taxon>Mortierellomycetes</taxon>
        <taxon>Mortierellales</taxon>
        <taxon>Mortierellaceae</taxon>
        <taxon>Lobosporangium</taxon>
    </lineage>
</organism>
<feature type="compositionally biased region" description="Low complexity" evidence="1">
    <location>
        <begin position="88"/>
        <end position="127"/>
    </location>
</feature>
<dbReference type="SUPFAM" id="SSF143575">
    <property type="entry name" value="GAS2 domain-like"/>
    <property type="match status" value="2"/>
</dbReference>
<dbReference type="OrthoDB" id="5559380at2759"/>
<proteinExistence type="predicted"/>
<evidence type="ECO:0000313" key="2">
    <source>
        <dbReference type="EMBL" id="ORZ26898.1"/>
    </source>
</evidence>
<dbReference type="InterPro" id="IPR036534">
    <property type="entry name" value="GAR_dom_sf"/>
</dbReference>
<dbReference type="GeneID" id="33561595"/>
<feature type="region of interest" description="Disordered" evidence="1">
    <location>
        <begin position="354"/>
        <end position="411"/>
    </location>
</feature>
<comment type="caution">
    <text evidence="2">The sequence shown here is derived from an EMBL/GenBank/DDBJ whole genome shotgun (WGS) entry which is preliminary data.</text>
</comment>
<dbReference type="EMBL" id="MCFF01000005">
    <property type="protein sequence ID" value="ORZ26898.1"/>
    <property type="molecule type" value="Genomic_DNA"/>
</dbReference>
<feature type="region of interest" description="Disordered" evidence="1">
    <location>
        <begin position="226"/>
        <end position="253"/>
    </location>
</feature>
<gene>
    <name evidence="2" type="ORF">BCR41DRAFT_178133</name>
</gene>